<feature type="chain" id="PRO_5010860257" description="Secreted protein" evidence="1">
    <location>
        <begin position="26"/>
        <end position="73"/>
    </location>
</feature>
<proteinExistence type="predicted"/>
<gene>
    <name evidence="2" type="ORF">BCR42DRAFT_457363</name>
</gene>
<name>A0A1X2HR15_9FUNG</name>
<protein>
    <recommendedName>
        <fullName evidence="4">Secreted protein</fullName>
    </recommendedName>
</protein>
<feature type="signal peptide" evidence="1">
    <location>
        <begin position="1"/>
        <end position="25"/>
    </location>
</feature>
<dbReference type="Proteomes" id="UP000193560">
    <property type="component" value="Unassembled WGS sequence"/>
</dbReference>
<comment type="caution">
    <text evidence="2">The sequence shown here is derived from an EMBL/GenBank/DDBJ whole genome shotgun (WGS) entry which is preliminary data.</text>
</comment>
<evidence type="ECO:0000313" key="2">
    <source>
        <dbReference type="EMBL" id="ORZ01894.1"/>
    </source>
</evidence>
<sequence>FFSFLSLFSFVYLRPILFILQTTRCIRPLYQVVKKPLPCFIFCRFCKVSLIPRRRLQRGWWQQQQQQQQRRQV</sequence>
<organism evidence="2 3">
    <name type="scientific">Absidia repens</name>
    <dbReference type="NCBI Taxonomy" id="90262"/>
    <lineage>
        <taxon>Eukaryota</taxon>
        <taxon>Fungi</taxon>
        <taxon>Fungi incertae sedis</taxon>
        <taxon>Mucoromycota</taxon>
        <taxon>Mucoromycotina</taxon>
        <taxon>Mucoromycetes</taxon>
        <taxon>Mucorales</taxon>
        <taxon>Cunninghamellaceae</taxon>
        <taxon>Absidia</taxon>
    </lineage>
</organism>
<reference evidence="2 3" key="1">
    <citation type="submission" date="2016-07" db="EMBL/GenBank/DDBJ databases">
        <title>Pervasive Adenine N6-methylation of Active Genes in Fungi.</title>
        <authorList>
            <consortium name="DOE Joint Genome Institute"/>
            <person name="Mondo S.J."/>
            <person name="Dannebaum R.O."/>
            <person name="Kuo R.C."/>
            <person name="Labutti K."/>
            <person name="Haridas S."/>
            <person name="Kuo A."/>
            <person name="Salamov A."/>
            <person name="Ahrendt S.R."/>
            <person name="Lipzen A."/>
            <person name="Sullivan W."/>
            <person name="Andreopoulos W.B."/>
            <person name="Clum A."/>
            <person name="Lindquist E."/>
            <person name="Daum C."/>
            <person name="Ramamoorthy G.K."/>
            <person name="Gryganskyi A."/>
            <person name="Culley D."/>
            <person name="Magnuson J.K."/>
            <person name="James T.Y."/>
            <person name="O'Malley M.A."/>
            <person name="Stajich J.E."/>
            <person name="Spatafora J.W."/>
            <person name="Visel A."/>
            <person name="Grigoriev I.V."/>
        </authorList>
    </citation>
    <scope>NUCLEOTIDE SEQUENCE [LARGE SCALE GENOMIC DNA]</scope>
    <source>
        <strain evidence="2 3">NRRL 1336</strain>
    </source>
</reference>
<evidence type="ECO:0000256" key="1">
    <source>
        <dbReference type="SAM" id="SignalP"/>
    </source>
</evidence>
<evidence type="ECO:0000313" key="3">
    <source>
        <dbReference type="Proteomes" id="UP000193560"/>
    </source>
</evidence>
<accession>A0A1X2HR15</accession>
<dbReference type="EMBL" id="MCGE01000056">
    <property type="protein sequence ID" value="ORZ01894.1"/>
    <property type="molecule type" value="Genomic_DNA"/>
</dbReference>
<keyword evidence="3" id="KW-1185">Reference proteome</keyword>
<evidence type="ECO:0008006" key="4">
    <source>
        <dbReference type="Google" id="ProtNLM"/>
    </source>
</evidence>
<dbReference type="AlphaFoldDB" id="A0A1X2HR15"/>
<feature type="non-terminal residue" evidence="2">
    <location>
        <position position="1"/>
    </location>
</feature>
<keyword evidence="1" id="KW-0732">Signal</keyword>